<keyword evidence="2" id="KW-0040">ANK repeat</keyword>
<dbReference type="GO" id="GO:0003714">
    <property type="term" value="F:transcription corepressor activity"/>
    <property type="evidence" value="ECO:0007669"/>
    <property type="project" value="TreeGrafter"/>
</dbReference>
<evidence type="ECO:0000256" key="2">
    <source>
        <dbReference type="PROSITE-ProRule" id="PRU00023"/>
    </source>
</evidence>
<reference evidence="3" key="1">
    <citation type="submission" date="2025-08" db="UniProtKB">
        <authorList>
            <consortium name="Ensembl"/>
        </authorList>
    </citation>
    <scope>IDENTIFICATION</scope>
</reference>
<dbReference type="Gene3D" id="1.25.40.20">
    <property type="entry name" value="Ankyrin repeat-containing domain"/>
    <property type="match status" value="1"/>
</dbReference>
<evidence type="ECO:0000313" key="4">
    <source>
        <dbReference type="Proteomes" id="UP000694565"/>
    </source>
</evidence>
<dbReference type="Proteomes" id="UP000694565">
    <property type="component" value="Unplaced"/>
</dbReference>
<dbReference type="SUPFAM" id="SSF48403">
    <property type="entry name" value="Ankyrin repeat"/>
    <property type="match status" value="1"/>
</dbReference>
<comment type="similarity">
    <text evidence="1">Belongs to the BCOR family.</text>
</comment>
<dbReference type="InterPro" id="IPR002110">
    <property type="entry name" value="Ankyrin_rpt"/>
</dbReference>
<dbReference type="PANTHER" id="PTHR24117">
    <property type="entry name" value="AGAP007537-PB"/>
    <property type="match status" value="1"/>
</dbReference>
<name>A0A8C2WP54_CYCLU</name>
<accession>A0A8C2WP54</accession>
<dbReference type="PROSITE" id="PS50297">
    <property type="entry name" value="ANK_REP_REGION"/>
    <property type="match status" value="1"/>
</dbReference>
<dbReference type="GO" id="GO:0005634">
    <property type="term" value="C:nucleus"/>
    <property type="evidence" value="ECO:0007669"/>
    <property type="project" value="TreeGrafter"/>
</dbReference>
<dbReference type="InterPro" id="IPR047144">
    <property type="entry name" value="BCOR-like"/>
</dbReference>
<dbReference type="Pfam" id="PF13857">
    <property type="entry name" value="Ank_5"/>
    <property type="match status" value="1"/>
</dbReference>
<proteinExistence type="inferred from homology"/>
<dbReference type="Ensembl" id="ENSCLMT00005006814.1">
    <property type="protein sequence ID" value="ENSCLMP00005006324.1"/>
    <property type="gene ID" value="ENSCLMG00005003519.1"/>
</dbReference>
<dbReference type="GO" id="GO:0000122">
    <property type="term" value="P:negative regulation of transcription by RNA polymerase II"/>
    <property type="evidence" value="ECO:0007669"/>
    <property type="project" value="TreeGrafter"/>
</dbReference>
<dbReference type="InterPro" id="IPR036770">
    <property type="entry name" value="Ankyrin_rpt-contain_sf"/>
</dbReference>
<dbReference type="GeneTree" id="ENSGT00940000153737"/>
<protein>
    <submittedName>
        <fullName evidence="3">Uncharacterized protein</fullName>
    </submittedName>
</protein>
<reference evidence="3" key="2">
    <citation type="submission" date="2025-09" db="UniProtKB">
        <authorList>
            <consortium name="Ensembl"/>
        </authorList>
    </citation>
    <scope>IDENTIFICATION</scope>
</reference>
<evidence type="ECO:0000256" key="1">
    <source>
        <dbReference type="ARBA" id="ARBA00034703"/>
    </source>
</evidence>
<dbReference type="PROSITE" id="PS50088">
    <property type="entry name" value="ANK_REPEAT"/>
    <property type="match status" value="1"/>
</dbReference>
<dbReference type="AlphaFoldDB" id="A0A8C2WP54"/>
<organism evidence="3 4">
    <name type="scientific">Cyclopterus lumpus</name>
    <name type="common">Lumpsucker</name>
    <dbReference type="NCBI Taxonomy" id="8103"/>
    <lineage>
        <taxon>Eukaryota</taxon>
        <taxon>Metazoa</taxon>
        <taxon>Chordata</taxon>
        <taxon>Craniata</taxon>
        <taxon>Vertebrata</taxon>
        <taxon>Euteleostomi</taxon>
        <taxon>Actinopterygii</taxon>
        <taxon>Neopterygii</taxon>
        <taxon>Teleostei</taxon>
        <taxon>Neoteleostei</taxon>
        <taxon>Acanthomorphata</taxon>
        <taxon>Eupercaria</taxon>
        <taxon>Perciformes</taxon>
        <taxon>Cottioidei</taxon>
        <taxon>Cottales</taxon>
        <taxon>Cyclopteridae</taxon>
        <taxon>Cyclopterus</taxon>
    </lineage>
</organism>
<sequence length="169" mass="19350">PPLPWKMMYCLEKDIREVNRRDNAGYTALHEASSRGWTQIVQMLLKHVWLLLNHGADPTLATYSGHTPVKLAHSPGMKTFLTGSCYSPIFLSVTILINTHNSRLLVTFYLWLKSFFHISLSTWLQHQCSVACVILTPSVSGEQRDEGRLSNALKLQLRQTHRHIHYNLS</sequence>
<feature type="repeat" description="ANK" evidence="2">
    <location>
        <begin position="24"/>
        <end position="47"/>
    </location>
</feature>
<keyword evidence="4" id="KW-1185">Reference proteome</keyword>
<evidence type="ECO:0000313" key="3">
    <source>
        <dbReference type="Ensembl" id="ENSCLMP00005006324.1"/>
    </source>
</evidence>
<dbReference type="PANTHER" id="PTHR24117:SF6">
    <property type="entry name" value="BCL-6 COREPRESSOR-LIKE PROTEIN 1"/>
    <property type="match status" value="1"/>
</dbReference>